<reference evidence="1" key="2">
    <citation type="submission" date="2011-10" db="EMBL/GenBank/DDBJ databases">
        <title>The Genome Sequence of Granulicatella elegans ATCC 700633.</title>
        <authorList>
            <consortium name="The Broad Institute Genome Sequencing Platform"/>
            <consortium name="The Broad Institute Genome Sequencing Center for Infectious Disease"/>
            <person name="Earl A."/>
            <person name="Ward D."/>
            <person name="Feldgarden M."/>
            <person name="Gevers D."/>
            <person name="Sibley C.D."/>
            <person name="Field T.R."/>
            <person name="Grinwis M."/>
            <person name="Eshaghurshan C.S."/>
            <person name="Surette M.G."/>
            <person name="Young S.K."/>
            <person name="Zeng Q."/>
            <person name="Gargeya S."/>
            <person name="Fitzgerald M."/>
            <person name="Haas B."/>
            <person name="Abouelleil A."/>
            <person name="Alvarado L."/>
            <person name="Arachchi H.M."/>
            <person name="Berlin A."/>
            <person name="Brown A."/>
            <person name="Chapman S.B."/>
            <person name="Chen Z."/>
            <person name="Dunbar C."/>
            <person name="Freedman E."/>
            <person name="Gearin G."/>
            <person name="Goldberg J."/>
            <person name="Griggs A."/>
            <person name="Gujja S."/>
            <person name="Heiman D."/>
            <person name="Howarth C."/>
            <person name="Larson L."/>
            <person name="Lui A."/>
            <person name="MacDonald P.J.P."/>
            <person name="Montmayeur A."/>
            <person name="Murphy C."/>
            <person name="Neiman D."/>
            <person name="Pearson M."/>
            <person name="Priest M."/>
            <person name="Roberts A."/>
            <person name="Saif S."/>
            <person name="Shea T."/>
            <person name="Shenoy N."/>
            <person name="Sisk P."/>
            <person name="Stolte C."/>
            <person name="Sykes S."/>
            <person name="Wortman J."/>
            <person name="Nusbaum C."/>
            <person name="Birren B."/>
        </authorList>
    </citation>
    <scope>NUCLEOTIDE SEQUENCE [LARGE SCALE GENOMIC DNA]</scope>
    <source>
        <strain evidence="1">ATCC 700633</strain>
    </source>
</reference>
<gene>
    <name evidence="1" type="ORF">HMPREF0446_00165</name>
</gene>
<sequence>MEEHVLYFSSLCPDTKAFVEELQRQNISYREVDITASMANLKEFIRLRDDKPQFEGRKQWGLVGVPCLVTKTGQYIFEIGQLNGTSCEAVPVE</sequence>
<dbReference type="SUPFAM" id="SSF52833">
    <property type="entry name" value="Thioredoxin-like"/>
    <property type="match status" value="1"/>
</dbReference>
<dbReference type="Proteomes" id="UP000002939">
    <property type="component" value="Unassembled WGS sequence"/>
</dbReference>
<dbReference type="HOGENOM" id="CLU_159829_1_0_9"/>
<dbReference type="RefSeq" id="WP_006702440.1">
    <property type="nucleotide sequence ID" value="NZ_KI391971.1"/>
</dbReference>
<protein>
    <recommendedName>
        <fullName evidence="3">Glutaredoxin domain-containing protein</fullName>
    </recommendedName>
</protein>
<keyword evidence="2" id="KW-1185">Reference proteome</keyword>
<dbReference type="OrthoDB" id="5679012at2"/>
<evidence type="ECO:0000313" key="2">
    <source>
        <dbReference type="Proteomes" id="UP000002939"/>
    </source>
</evidence>
<comment type="caution">
    <text evidence="1">The sequence shown here is derived from an EMBL/GenBank/DDBJ whole genome shotgun (WGS) entry which is preliminary data.</text>
</comment>
<evidence type="ECO:0008006" key="3">
    <source>
        <dbReference type="Google" id="ProtNLM"/>
    </source>
</evidence>
<dbReference type="Gene3D" id="3.40.30.10">
    <property type="entry name" value="Glutaredoxin"/>
    <property type="match status" value="1"/>
</dbReference>
<name>D0BJN0_9LACT</name>
<proteinExistence type="predicted"/>
<dbReference type="EMBL" id="ACRF02000015">
    <property type="protein sequence ID" value="EEW93283.1"/>
    <property type="molecule type" value="Genomic_DNA"/>
</dbReference>
<dbReference type="STRING" id="626369.HMPREF0446_00165"/>
<dbReference type="AlphaFoldDB" id="D0BJN0"/>
<accession>D0BJN0</accession>
<reference evidence="1" key="1">
    <citation type="submission" date="2009-09" db="EMBL/GenBank/DDBJ databases">
        <authorList>
            <consortium name="The Broad Institute Genome Sequencing Platform"/>
            <person name="Ward D."/>
            <person name="Feldgarden M."/>
            <person name="Earl A."/>
            <person name="Young S.K."/>
            <person name="Zeng Q."/>
            <person name="Koehrsen M."/>
            <person name="Alvarado L."/>
            <person name="Berlin A."/>
            <person name="Bochicchio J."/>
            <person name="Borenstein D."/>
            <person name="Chapman S.B."/>
            <person name="Chen Z."/>
            <person name="Engels R."/>
            <person name="Freedman E."/>
            <person name="Gellesch M."/>
            <person name="Goldberg J."/>
            <person name="Griggs A."/>
            <person name="Gujja S."/>
            <person name="Heilman E."/>
            <person name="Heiman D."/>
            <person name="Hepburn T."/>
            <person name="Howarth C."/>
            <person name="Jen D."/>
            <person name="Larson L."/>
            <person name="Lewis B."/>
            <person name="Mehta T."/>
            <person name="Park D."/>
            <person name="Pearson M."/>
            <person name="Roberts A."/>
            <person name="Saif S."/>
            <person name="Shea T."/>
            <person name="Shenoy N."/>
            <person name="Sisk P."/>
            <person name="Stolte C."/>
            <person name="Sykes S."/>
            <person name="Thomson T."/>
            <person name="Walk T."/>
            <person name="White J."/>
            <person name="Yandava C."/>
            <person name="Sibley C.D."/>
            <person name="Field T.R."/>
            <person name="Grinwis M."/>
            <person name="Eshaghurshan C.S."/>
            <person name="Surette M.G."/>
            <person name="Haas B."/>
            <person name="Nusbaum C."/>
            <person name="Birren B."/>
        </authorList>
    </citation>
    <scope>NUCLEOTIDE SEQUENCE [LARGE SCALE GENOMIC DNA]</scope>
    <source>
        <strain evidence="1">ATCC 700633</strain>
    </source>
</reference>
<dbReference type="eggNOG" id="COG4545">
    <property type="taxonomic scope" value="Bacteria"/>
</dbReference>
<dbReference type="InterPro" id="IPR036249">
    <property type="entry name" value="Thioredoxin-like_sf"/>
</dbReference>
<evidence type="ECO:0000313" key="1">
    <source>
        <dbReference type="EMBL" id="EEW93283.1"/>
    </source>
</evidence>
<organism evidence="1 2">
    <name type="scientific">Granulicatella elegans ATCC 700633</name>
    <dbReference type="NCBI Taxonomy" id="626369"/>
    <lineage>
        <taxon>Bacteria</taxon>
        <taxon>Bacillati</taxon>
        <taxon>Bacillota</taxon>
        <taxon>Bacilli</taxon>
        <taxon>Lactobacillales</taxon>
        <taxon>Carnobacteriaceae</taxon>
        <taxon>Granulicatella</taxon>
    </lineage>
</organism>